<name>A0AAW0BSS4_9AGAR</name>
<dbReference type="AlphaFoldDB" id="A0AAW0BSS4"/>
<evidence type="ECO:0000313" key="1">
    <source>
        <dbReference type="EMBL" id="KAK7029609.1"/>
    </source>
</evidence>
<organism evidence="1 2">
    <name type="scientific">Paramarasmius palmivorus</name>
    <dbReference type="NCBI Taxonomy" id="297713"/>
    <lineage>
        <taxon>Eukaryota</taxon>
        <taxon>Fungi</taxon>
        <taxon>Dikarya</taxon>
        <taxon>Basidiomycota</taxon>
        <taxon>Agaricomycotina</taxon>
        <taxon>Agaricomycetes</taxon>
        <taxon>Agaricomycetidae</taxon>
        <taxon>Agaricales</taxon>
        <taxon>Marasmiineae</taxon>
        <taxon>Marasmiaceae</taxon>
        <taxon>Paramarasmius</taxon>
    </lineage>
</organism>
<reference evidence="1 2" key="1">
    <citation type="submission" date="2024-01" db="EMBL/GenBank/DDBJ databases">
        <title>A draft genome for a cacao thread blight-causing isolate of Paramarasmius palmivorus.</title>
        <authorList>
            <person name="Baruah I.K."/>
            <person name="Bukari Y."/>
            <person name="Amoako-Attah I."/>
            <person name="Meinhardt L.W."/>
            <person name="Bailey B.A."/>
            <person name="Cohen S.P."/>
        </authorList>
    </citation>
    <scope>NUCLEOTIDE SEQUENCE [LARGE SCALE GENOMIC DNA]</scope>
    <source>
        <strain evidence="1 2">GH-12</strain>
    </source>
</reference>
<accession>A0AAW0BSS4</accession>
<protein>
    <submittedName>
        <fullName evidence="1">Uncharacterized protein</fullName>
    </submittedName>
</protein>
<dbReference type="Proteomes" id="UP001383192">
    <property type="component" value="Unassembled WGS sequence"/>
</dbReference>
<dbReference type="EMBL" id="JAYKXP010000081">
    <property type="protein sequence ID" value="KAK7029609.1"/>
    <property type="molecule type" value="Genomic_DNA"/>
</dbReference>
<keyword evidence="2" id="KW-1185">Reference proteome</keyword>
<evidence type="ECO:0000313" key="2">
    <source>
        <dbReference type="Proteomes" id="UP001383192"/>
    </source>
</evidence>
<gene>
    <name evidence="1" type="ORF">VNI00_014486</name>
</gene>
<proteinExistence type="predicted"/>
<sequence>MLDRWRLLHDSVLAVHEARLDATVPGEGYRDVCEGLRVMFKKFSSSPFLTRETDVERAFVDIFGYPMTLLARLLLDRDVIYRAGAARSQRLPQAKLNLKTGEYDHYNIVCYSDLELLPEEISIEIKPRLDDLCDTLFFGTAANFAMVRQYCLRYHFDGIKVPLKWPTSNSRIGPYQQPLIQAITQMVMGNKNHSMCSSVKDTYLLFRRKEDPQTVYMTRSSPFAGPSPLVDHLNVALLVGDPRISAHFSALLVEDKPFRIYQPESLIPGSQKCGPHRVKITSTMVQWLT</sequence>
<comment type="caution">
    <text evidence="1">The sequence shown here is derived from an EMBL/GenBank/DDBJ whole genome shotgun (WGS) entry which is preliminary data.</text>
</comment>